<evidence type="ECO:0000256" key="2">
    <source>
        <dbReference type="ARBA" id="ARBA00022692"/>
    </source>
</evidence>
<feature type="transmembrane region" description="Helical" evidence="7">
    <location>
        <begin position="129"/>
        <end position="153"/>
    </location>
</feature>
<dbReference type="AlphaFoldDB" id="A0A6A5XXS4"/>
<evidence type="ECO:0000313" key="9">
    <source>
        <dbReference type="EMBL" id="KAF2017074.1"/>
    </source>
</evidence>
<evidence type="ECO:0000313" key="10">
    <source>
        <dbReference type="Proteomes" id="UP000799778"/>
    </source>
</evidence>
<feature type="transmembrane region" description="Helical" evidence="7">
    <location>
        <begin position="91"/>
        <end position="117"/>
    </location>
</feature>
<comment type="subcellular location">
    <subcellularLocation>
        <location evidence="1">Membrane</location>
        <topology evidence="1">Multi-pass membrane protein</topology>
    </subcellularLocation>
</comment>
<dbReference type="RefSeq" id="XP_033385413.1">
    <property type="nucleotide sequence ID" value="XM_033531797.1"/>
</dbReference>
<feature type="transmembrane region" description="Helical" evidence="7">
    <location>
        <begin position="173"/>
        <end position="194"/>
    </location>
</feature>
<feature type="compositionally biased region" description="Low complexity" evidence="6">
    <location>
        <begin position="289"/>
        <end position="299"/>
    </location>
</feature>
<dbReference type="OrthoDB" id="10017208at2759"/>
<accession>A0A6A5XXS4</accession>
<feature type="transmembrane region" description="Helical" evidence="7">
    <location>
        <begin position="251"/>
        <end position="269"/>
    </location>
</feature>
<keyword evidence="10" id="KW-1185">Reference proteome</keyword>
<evidence type="ECO:0000256" key="1">
    <source>
        <dbReference type="ARBA" id="ARBA00004141"/>
    </source>
</evidence>
<dbReference type="GeneID" id="54289194"/>
<sequence length="487" mass="54038">MIGTARQKGQLALYTFSLVVATLGIIARLWARKITQTRWQANDYLMLAAYSNVVGLVIAAIIAVVKGELGAHQKDIPLERQLELMPLNMKIVVAIPPLLISSSIFVKMSITHFYIALFPHTALSRLCKIQLVALVISWFALVLPCFFVCVPLAKMWDPTIKGKCFDVKKFWLGSSIIALFFDLSCVVLPIPTFWRLQTTTMKKVKLTFIFGLGFFICIISICRTIYDEFLSFDDLTWTASPIILFTVPEPSLGIVAGCVPITLPLFKYFRSSFHNSKLGTFYTRTTSRTSTANTSSTSRRASKPTSSKPLPALPSFRTQFSSTNTTTTTTTISSARSARTNTTLSPCHGKFTKLPDSPPSPPDLAPLTSVYTVNTSIASPLTPSRSPIERGIDRVREAMWNRDLLRPPPSTTGVAETLQPPQPRFNEVRRGSVEKSTVHAGEVAERGVMGITVRREIVVRVHGEGDEEGRRSEGEREKDDWDGRTLS</sequence>
<feature type="transmembrane region" description="Helical" evidence="7">
    <location>
        <begin position="12"/>
        <end position="31"/>
    </location>
</feature>
<proteinExistence type="inferred from homology"/>
<keyword evidence="4 7" id="KW-0472">Membrane</keyword>
<evidence type="ECO:0000256" key="5">
    <source>
        <dbReference type="ARBA" id="ARBA00038359"/>
    </source>
</evidence>
<feature type="transmembrane region" description="Helical" evidence="7">
    <location>
        <begin position="43"/>
        <end position="65"/>
    </location>
</feature>
<feature type="region of interest" description="Disordered" evidence="6">
    <location>
        <begin position="459"/>
        <end position="487"/>
    </location>
</feature>
<evidence type="ECO:0000256" key="6">
    <source>
        <dbReference type="SAM" id="MobiDB-lite"/>
    </source>
</evidence>
<evidence type="ECO:0000259" key="8">
    <source>
        <dbReference type="Pfam" id="PF20684"/>
    </source>
</evidence>
<gene>
    <name evidence="9" type="ORF">BU24DRAFT_460169</name>
</gene>
<dbReference type="PANTHER" id="PTHR33048:SF163">
    <property type="entry name" value="INTEGRAL MEMBRANE PROTEIN (AFU_ORTHOLOGUE AFUA_8G05510)"/>
    <property type="match status" value="1"/>
</dbReference>
<dbReference type="InterPro" id="IPR049326">
    <property type="entry name" value="Rhodopsin_dom_fungi"/>
</dbReference>
<protein>
    <recommendedName>
        <fullName evidence="8">Rhodopsin domain-containing protein</fullName>
    </recommendedName>
</protein>
<dbReference type="Pfam" id="PF20684">
    <property type="entry name" value="Fung_rhodopsin"/>
    <property type="match status" value="1"/>
</dbReference>
<dbReference type="Proteomes" id="UP000799778">
    <property type="component" value="Unassembled WGS sequence"/>
</dbReference>
<feature type="region of interest" description="Disordered" evidence="6">
    <location>
        <begin position="404"/>
        <end position="424"/>
    </location>
</feature>
<dbReference type="GO" id="GO:0016020">
    <property type="term" value="C:membrane"/>
    <property type="evidence" value="ECO:0007669"/>
    <property type="project" value="UniProtKB-SubCell"/>
</dbReference>
<feature type="compositionally biased region" description="Low complexity" evidence="6">
    <location>
        <begin position="321"/>
        <end position="343"/>
    </location>
</feature>
<feature type="region of interest" description="Disordered" evidence="6">
    <location>
        <begin position="289"/>
        <end position="346"/>
    </location>
</feature>
<feature type="domain" description="Rhodopsin" evidence="8">
    <location>
        <begin position="27"/>
        <end position="267"/>
    </location>
</feature>
<evidence type="ECO:0000256" key="7">
    <source>
        <dbReference type="SAM" id="Phobius"/>
    </source>
</evidence>
<name>A0A6A5XXS4_9PLEO</name>
<comment type="similarity">
    <text evidence="5">Belongs to the SAT4 family.</text>
</comment>
<evidence type="ECO:0000256" key="4">
    <source>
        <dbReference type="ARBA" id="ARBA00023136"/>
    </source>
</evidence>
<keyword evidence="2 7" id="KW-0812">Transmembrane</keyword>
<reference evidence="9" key="1">
    <citation type="journal article" date="2020" name="Stud. Mycol.">
        <title>101 Dothideomycetes genomes: a test case for predicting lifestyles and emergence of pathogens.</title>
        <authorList>
            <person name="Haridas S."/>
            <person name="Albert R."/>
            <person name="Binder M."/>
            <person name="Bloem J."/>
            <person name="Labutti K."/>
            <person name="Salamov A."/>
            <person name="Andreopoulos B."/>
            <person name="Baker S."/>
            <person name="Barry K."/>
            <person name="Bills G."/>
            <person name="Bluhm B."/>
            <person name="Cannon C."/>
            <person name="Castanera R."/>
            <person name="Culley D."/>
            <person name="Daum C."/>
            <person name="Ezra D."/>
            <person name="Gonzalez J."/>
            <person name="Henrissat B."/>
            <person name="Kuo A."/>
            <person name="Liang C."/>
            <person name="Lipzen A."/>
            <person name="Lutzoni F."/>
            <person name="Magnuson J."/>
            <person name="Mondo S."/>
            <person name="Nolan M."/>
            <person name="Ohm R."/>
            <person name="Pangilinan J."/>
            <person name="Park H.-J."/>
            <person name="Ramirez L."/>
            <person name="Alfaro M."/>
            <person name="Sun H."/>
            <person name="Tritt A."/>
            <person name="Yoshinaga Y."/>
            <person name="Zwiers L.-H."/>
            <person name="Turgeon B."/>
            <person name="Goodwin S."/>
            <person name="Spatafora J."/>
            <person name="Crous P."/>
            <person name="Grigoriev I."/>
        </authorList>
    </citation>
    <scope>NUCLEOTIDE SEQUENCE</scope>
    <source>
        <strain evidence="9">CBS 175.79</strain>
    </source>
</reference>
<evidence type="ECO:0000256" key="3">
    <source>
        <dbReference type="ARBA" id="ARBA00022989"/>
    </source>
</evidence>
<organism evidence="9 10">
    <name type="scientific">Aaosphaeria arxii CBS 175.79</name>
    <dbReference type="NCBI Taxonomy" id="1450172"/>
    <lineage>
        <taxon>Eukaryota</taxon>
        <taxon>Fungi</taxon>
        <taxon>Dikarya</taxon>
        <taxon>Ascomycota</taxon>
        <taxon>Pezizomycotina</taxon>
        <taxon>Dothideomycetes</taxon>
        <taxon>Pleosporomycetidae</taxon>
        <taxon>Pleosporales</taxon>
        <taxon>Pleosporales incertae sedis</taxon>
        <taxon>Aaosphaeria</taxon>
    </lineage>
</organism>
<dbReference type="InterPro" id="IPR052337">
    <property type="entry name" value="SAT4-like"/>
</dbReference>
<dbReference type="EMBL" id="ML978068">
    <property type="protein sequence ID" value="KAF2017074.1"/>
    <property type="molecule type" value="Genomic_DNA"/>
</dbReference>
<feature type="transmembrane region" description="Helical" evidence="7">
    <location>
        <begin position="206"/>
        <end position="226"/>
    </location>
</feature>
<dbReference type="PANTHER" id="PTHR33048">
    <property type="entry name" value="PTH11-LIKE INTEGRAL MEMBRANE PROTEIN (AFU_ORTHOLOGUE AFUA_5G11245)"/>
    <property type="match status" value="1"/>
</dbReference>
<keyword evidence="3 7" id="KW-1133">Transmembrane helix</keyword>